<protein>
    <submittedName>
        <fullName evidence="1">Uncharacterized protein</fullName>
    </submittedName>
</protein>
<evidence type="ECO:0000313" key="2">
    <source>
        <dbReference type="Proteomes" id="UP000005237"/>
    </source>
</evidence>
<sequence>MDINRQTNLTNFPLSNYQFVLENLTKDTKSKELNDSICNHLLDAMLDASALNPYETVSNLKTANEYNLVRAKVFIKEAELCSLYNRELHEIASRDRRIRRDAVQLSNKDSKNINAIEKVLKVDYGHIIVVGNDEAKCLDALTISTELNGQHLFTNYGIKNVQQWREQMGRILRECLIDGADIVLGLEINQSQTSENINNAILEDITCICCYKTIPLRYLTRLLLSEFGEKHTLEGNRIWAVLETKLSAFKVALILKPSDFSWFVNSHKRLLVKLILIWWGDPSKQEQEQELYNELNNSHLFTEVQTSQIMRIVDDLVDAKLISIRVEKLRILKTIVKLAGKQKEEVKRTMVKYEKGMEKMKKRKSKLPGCRESC</sequence>
<name>A0A8R1E570_CAEJA</name>
<proteinExistence type="predicted"/>
<reference evidence="1" key="2">
    <citation type="submission" date="2022-06" db="UniProtKB">
        <authorList>
            <consortium name="EnsemblMetazoa"/>
        </authorList>
    </citation>
    <scope>IDENTIFICATION</scope>
    <source>
        <strain evidence="1">DF5081</strain>
    </source>
</reference>
<accession>A0A8R1E570</accession>
<organism evidence="1 2">
    <name type="scientific">Caenorhabditis japonica</name>
    <dbReference type="NCBI Taxonomy" id="281687"/>
    <lineage>
        <taxon>Eukaryota</taxon>
        <taxon>Metazoa</taxon>
        <taxon>Ecdysozoa</taxon>
        <taxon>Nematoda</taxon>
        <taxon>Chromadorea</taxon>
        <taxon>Rhabditida</taxon>
        <taxon>Rhabditina</taxon>
        <taxon>Rhabditomorpha</taxon>
        <taxon>Rhabditoidea</taxon>
        <taxon>Rhabditidae</taxon>
        <taxon>Peloderinae</taxon>
        <taxon>Caenorhabditis</taxon>
    </lineage>
</organism>
<keyword evidence="2" id="KW-1185">Reference proteome</keyword>
<reference evidence="2" key="1">
    <citation type="submission" date="2010-08" db="EMBL/GenBank/DDBJ databases">
        <authorList>
            <consortium name="Caenorhabditis japonica Sequencing Consortium"/>
            <person name="Wilson R.K."/>
        </authorList>
    </citation>
    <scope>NUCLEOTIDE SEQUENCE [LARGE SCALE GENOMIC DNA]</scope>
    <source>
        <strain evidence="2">DF5081</strain>
    </source>
</reference>
<dbReference type="AlphaFoldDB" id="A0A8R1E570"/>
<dbReference type="EnsemblMetazoa" id="CJA23664a.1">
    <property type="protein sequence ID" value="CJA23664a.1"/>
    <property type="gene ID" value="WBGene00179236"/>
</dbReference>
<dbReference type="Proteomes" id="UP000005237">
    <property type="component" value="Unassembled WGS sequence"/>
</dbReference>
<evidence type="ECO:0000313" key="1">
    <source>
        <dbReference type="EnsemblMetazoa" id="CJA23664a.1"/>
    </source>
</evidence>